<dbReference type="GO" id="GO:0005886">
    <property type="term" value="C:plasma membrane"/>
    <property type="evidence" value="ECO:0007669"/>
    <property type="project" value="TreeGrafter"/>
</dbReference>
<feature type="domain" description="GGDEF" evidence="2">
    <location>
        <begin position="199"/>
        <end position="348"/>
    </location>
</feature>
<dbReference type="InterPro" id="IPR029787">
    <property type="entry name" value="Nucleotide_cyclase"/>
</dbReference>
<dbReference type="GO" id="GO:0052621">
    <property type="term" value="F:diguanylate cyclase activity"/>
    <property type="evidence" value="ECO:0007669"/>
    <property type="project" value="UniProtKB-EC"/>
</dbReference>
<dbReference type="InterPro" id="IPR050469">
    <property type="entry name" value="Diguanylate_Cyclase"/>
</dbReference>
<dbReference type="Gene3D" id="3.30.70.270">
    <property type="match status" value="1"/>
</dbReference>
<dbReference type="OrthoDB" id="9779960at2"/>
<accession>A0A6P1ZM19</accession>
<dbReference type="GO" id="GO:1902201">
    <property type="term" value="P:negative regulation of bacterial-type flagellum-dependent cell motility"/>
    <property type="evidence" value="ECO:0007669"/>
    <property type="project" value="TreeGrafter"/>
</dbReference>
<gene>
    <name evidence="3" type="ORF">DQK91_06780</name>
</gene>
<name>A0A6P1ZM19_9BACT</name>
<dbReference type="FunFam" id="3.30.70.270:FF:000001">
    <property type="entry name" value="Diguanylate cyclase domain protein"/>
    <property type="match status" value="1"/>
</dbReference>
<dbReference type="Pfam" id="PF00990">
    <property type="entry name" value="GGDEF"/>
    <property type="match status" value="1"/>
</dbReference>
<dbReference type="InterPro" id="IPR000160">
    <property type="entry name" value="GGDEF_dom"/>
</dbReference>
<dbReference type="InterPro" id="IPR043128">
    <property type="entry name" value="Rev_trsase/Diguanyl_cyclase"/>
</dbReference>
<dbReference type="PROSITE" id="PS50887">
    <property type="entry name" value="GGDEF"/>
    <property type="match status" value="1"/>
</dbReference>
<dbReference type="SUPFAM" id="SSF55073">
    <property type="entry name" value="Nucleotide cyclase"/>
    <property type="match status" value="1"/>
</dbReference>
<dbReference type="EC" id="2.7.7.65" evidence="1"/>
<comment type="caution">
    <text evidence="3">The sequence shown here is derived from an EMBL/GenBank/DDBJ whole genome shotgun (WGS) entry which is preliminary data.</text>
</comment>
<dbReference type="PANTHER" id="PTHR45138">
    <property type="entry name" value="REGULATORY COMPONENTS OF SENSORY TRANSDUCTION SYSTEM"/>
    <property type="match status" value="1"/>
</dbReference>
<organism evidence="3 4">
    <name type="scientific">Oceanidesulfovibrio marinus</name>
    <dbReference type="NCBI Taxonomy" id="370038"/>
    <lineage>
        <taxon>Bacteria</taxon>
        <taxon>Pseudomonadati</taxon>
        <taxon>Thermodesulfobacteriota</taxon>
        <taxon>Desulfovibrionia</taxon>
        <taxon>Desulfovibrionales</taxon>
        <taxon>Desulfovibrionaceae</taxon>
        <taxon>Oceanidesulfovibrio</taxon>
    </lineage>
</organism>
<protein>
    <recommendedName>
        <fullName evidence="1">diguanylate cyclase</fullName>
        <ecNumber evidence="1">2.7.7.65</ecNumber>
    </recommendedName>
</protein>
<dbReference type="SMART" id="SM00267">
    <property type="entry name" value="GGDEF"/>
    <property type="match status" value="1"/>
</dbReference>
<dbReference type="PANTHER" id="PTHR45138:SF24">
    <property type="entry name" value="DIGUANYLATE CYCLASE DGCC-RELATED"/>
    <property type="match status" value="1"/>
</dbReference>
<proteinExistence type="predicted"/>
<dbReference type="CDD" id="cd01949">
    <property type="entry name" value="GGDEF"/>
    <property type="match status" value="1"/>
</dbReference>
<dbReference type="AlphaFoldDB" id="A0A6P1ZM19"/>
<evidence type="ECO:0000256" key="1">
    <source>
        <dbReference type="ARBA" id="ARBA00012528"/>
    </source>
</evidence>
<evidence type="ECO:0000259" key="2">
    <source>
        <dbReference type="PROSITE" id="PS50887"/>
    </source>
</evidence>
<evidence type="ECO:0000313" key="3">
    <source>
        <dbReference type="EMBL" id="TVM35098.1"/>
    </source>
</evidence>
<dbReference type="NCBIfam" id="TIGR00254">
    <property type="entry name" value="GGDEF"/>
    <property type="match status" value="1"/>
</dbReference>
<sequence length="351" mass="39774">MRHDTPPSRTHCDFSCNGEKICETMDKAGVPARGRWRTLVLYMRGMQEYEQLAEDQKARIQNLLINTLRSKDYSDESYESLIQQKNDILNQSNRMYLQAALQKTERLVQEFGDLMIQRRKDVKRLGDETVTLIETEGGDSALIIEKIRDSFSEVVEAMDQDARLLQEMTRTDPLTNIANRRAFDEVLADAARAWTEQGTPFSLIMLDIDHFKRFNDTYGHRIGDQALITVAALLREAGKSFAKENDCTFIPARYGGEEFAVILPGVVQNDAMDAAEDVLAKVRAYNFVIRDADGGVIERGIRLTLSAGVAEVLPEWNGNFTDRIVDAADKAMYSAKRQGRNRVRLYVEGGF</sequence>
<dbReference type="Proteomes" id="UP000434052">
    <property type="component" value="Unassembled WGS sequence"/>
</dbReference>
<reference evidence="3 4" key="1">
    <citation type="submission" date="2018-06" db="EMBL/GenBank/DDBJ databases">
        <title>Complete genome of Desulfovibrio marinus P48SEP.</title>
        <authorList>
            <person name="Crispim J.S."/>
            <person name="Vidigal P.M.P."/>
            <person name="Silva L.C.F."/>
            <person name="Araujo L.C."/>
            <person name="Laguardia C.N."/>
            <person name="Dias R.S."/>
            <person name="Sousa M.P."/>
            <person name="Paula S.O."/>
            <person name="Silva C."/>
        </authorList>
    </citation>
    <scope>NUCLEOTIDE SEQUENCE [LARGE SCALE GENOMIC DNA]</scope>
    <source>
        <strain evidence="3 4">P48SEP</strain>
    </source>
</reference>
<dbReference type="EMBL" id="QMIF01000003">
    <property type="protein sequence ID" value="TVM35098.1"/>
    <property type="molecule type" value="Genomic_DNA"/>
</dbReference>
<dbReference type="GO" id="GO:0043709">
    <property type="term" value="P:cell adhesion involved in single-species biofilm formation"/>
    <property type="evidence" value="ECO:0007669"/>
    <property type="project" value="TreeGrafter"/>
</dbReference>
<evidence type="ECO:0000313" key="4">
    <source>
        <dbReference type="Proteomes" id="UP000434052"/>
    </source>
</evidence>